<keyword evidence="5 10" id="KW-0732">Signal</keyword>
<dbReference type="InterPro" id="IPR008457">
    <property type="entry name" value="Cu-R_CopD_dom"/>
</dbReference>
<keyword evidence="6 9" id="KW-1133">Transmembrane helix</keyword>
<comment type="subcellular location">
    <subcellularLocation>
        <location evidence="1">Cell membrane</location>
        <topology evidence="1">Multi-pass membrane protein</topology>
    </subcellularLocation>
</comment>
<dbReference type="PANTHER" id="PTHR34820">
    <property type="entry name" value="INNER MEMBRANE PROTEIN YEBZ"/>
    <property type="match status" value="1"/>
</dbReference>
<feature type="transmembrane region" description="Helical" evidence="9">
    <location>
        <begin position="225"/>
        <end position="244"/>
    </location>
</feature>
<dbReference type="InterPro" id="IPR014756">
    <property type="entry name" value="Ig_E-set"/>
</dbReference>
<evidence type="ECO:0000259" key="13">
    <source>
        <dbReference type="Pfam" id="PF13115"/>
    </source>
</evidence>
<dbReference type="Pfam" id="PF05425">
    <property type="entry name" value="CopD"/>
    <property type="match status" value="1"/>
</dbReference>
<evidence type="ECO:0000256" key="5">
    <source>
        <dbReference type="ARBA" id="ARBA00022729"/>
    </source>
</evidence>
<keyword evidence="8 9" id="KW-0472">Membrane</keyword>
<feature type="transmembrane region" description="Helical" evidence="9">
    <location>
        <begin position="287"/>
        <end position="310"/>
    </location>
</feature>
<feature type="transmembrane region" description="Helical" evidence="9">
    <location>
        <begin position="322"/>
        <end position="344"/>
    </location>
</feature>
<keyword evidence="7" id="KW-0186">Copper</keyword>
<evidence type="ECO:0000256" key="6">
    <source>
        <dbReference type="ARBA" id="ARBA00022989"/>
    </source>
</evidence>
<keyword evidence="15" id="KW-1185">Reference proteome</keyword>
<feature type="chain" id="PRO_5045761977" evidence="10">
    <location>
        <begin position="24"/>
        <end position="532"/>
    </location>
</feature>
<dbReference type="InterPro" id="IPR014755">
    <property type="entry name" value="Cu-Rt/internalin_Ig-like"/>
</dbReference>
<evidence type="ECO:0000256" key="7">
    <source>
        <dbReference type="ARBA" id="ARBA00023008"/>
    </source>
</evidence>
<keyword evidence="4" id="KW-0479">Metal-binding</keyword>
<evidence type="ECO:0000256" key="10">
    <source>
        <dbReference type="SAM" id="SignalP"/>
    </source>
</evidence>
<name>A0ABS4JSP2_9FIRM</name>
<feature type="transmembrane region" description="Helical" evidence="9">
    <location>
        <begin position="364"/>
        <end position="383"/>
    </location>
</feature>
<feature type="domain" description="YtkA-like" evidence="13">
    <location>
        <begin position="445"/>
        <end position="513"/>
    </location>
</feature>
<dbReference type="Proteomes" id="UP001519289">
    <property type="component" value="Unassembled WGS sequence"/>
</dbReference>
<dbReference type="SUPFAM" id="SSF81296">
    <property type="entry name" value="E set domains"/>
    <property type="match status" value="1"/>
</dbReference>
<evidence type="ECO:0000259" key="12">
    <source>
        <dbReference type="Pfam" id="PF05425"/>
    </source>
</evidence>
<proteinExistence type="predicted"/>
<evidence type="ECO:0000256" key="2">
    <source>
        <dbReference type="ARBA" id="ARBA00022475"/>
    </source>
</evidence>
<evidence type="ECO:0000256" key="3">
    <source>
        <dbReference type="ARBA" id="ARBA00022692"/>
    </source>
</evidence>
<keyword evidence="2" id="KW-1003">Cell membrane</keyword>
<feature type="transmembrane region" description="Helical" evidence="9">
    <location>
        <begin position="395"/>
        <end position="414"/>
    </location>
</feature>
<protein>
    <submittedName>
        <fullName evidence="14">Copper transport protein</fullName>
    </submittedName>
</protein>
<dbReference type="RefSeq" id="WP_209466674.1">
    <property type="nucleotide sequence ID" value="NZ_JAGGLG010000014.1"/>
</dbReference>
<feature type="signal peptide" evidence="10">
    <location>
        <begin position="1"/>
        <end position="23"/>
    </location>
</feature>
<dbReference type="Pfam" id="PF04234">
    <property type="entry name" value="CopC"/>
    <property type="match status" value="1"/>
</dbReference>
<dbReference type="InterPro" id="IPR032694">
    <property type="entry name" value="CopC/D"/>
</dbReference>
<feature type="transmembrane region" description="Helical" evidence="9">
    <location>
        <begin position="256"/>
        <end position="275"/>
    </location>
</feature>
<dbReference type="PANTHER" id="PTHR34820:SF4">
    <property type="entry name" value="INNER MEMBRANE PROTEIN YEBZ"/>
    <property type="match status" value="1"/>
</dbReference>
<dbReference type="InterPro" id="IPR007348">
    <property type="entry name" value="CopC_dom"/>
</dbReference>
<dbReference type="Pfam" id="PF13115">
    <property type="entry name" value="YtkA"/>
    <property type="match status" value="1"/>
</dbReference>
<evidence type="ECO:0000313" key="15">
    <source>
        <dbReference type="Proteomes" id="UP001519289"/>
    </source>
</evidence>
<feature type="domain" description="CopC" evidence="11">
    <location>
        <begin position="24"/>
        <end position="119"/>
    </location>
</feature>
<gene>
    <name evidence="14" type="ORF">J2Z79_001962</name>
</gene>
<dbReference type="InterPro" id="IPR032693">
    <property type="entry name" value="YtkA-like_dom"/>
</dbReference>
<evidence type="ECO:0000256" key="1">
    <source>
        <dbReference type="ARBA" id="ARBA00004651"/>
    </source>
</evidence>
<evidence type="ECO:0000256" key="9">
    <source>
        <dbReference type="SAM" id="Phobius"/>
    </source>
</evidence>
<feature type="domain" description="Copper resistance protein D" evidence="12">
    <location>
        <begin position="322"/>
        <end position="411"/>
    </location>
</feature>
<comment type="caution">
    <text evidence="14">The sequence shown here is derived from an EMBL/GenBank/DDBJ whole genome shotgun (WGS) entry which is preliminary data.</text>
</comment>
<dbReference type="Gene3D" id="2.60.40.1220">
    <property type="match status" value="1"/>
</dbReference>
<accession>A0ABS4JSP2</accession>
<reference evidence="14 15" key="1">
    <citation type="submission" date="2021-03" db="EMBL/GenBank/DDBJ databases">
        <title>Genomic Encyclopedia of Type Strains, Phase IV (KMG-IV): sequencing the most valuable type-strain genomes for metagenomic binning, comparative biology and taxonomic classification.</title>
        <authorList>
            <person name="Goeker M."/>
        </authorList>
    </citation>
    <scope>NUCLEOTIDE SEQUENCE [LARGE SCALE GENOMIC DNA]</scope>
    <source>
        <strain evidence="14 15">DSM 27138</strain>
    </source>
</reference>
<feature type="transmembrane region" description="Helical" evidence="9">
    <location>
        <begin position="181"/>
        <end position="205"/>
    </location>
</feature>
<evidence type="ECO:0000256" key="4">
    <source>
        <dbReference type="ARBA" id="ARBA00022723"/>
    </source>
</evidence>
<keyword evidence="3 9" id="KW-0812">Transmembrane</keyword>
<evidence type="ECO:0000313" key="14">
    <source>
        <dbReference type="EMBL" id="MBP2018547.1"/>
    </source>
</evidence>
<feature type="transmembrane region" description="Helical" evidence="9">
    <location>
        <begin position="150"/>
        <end position="169"/>
    </location>
</feature>
<dbReference type="EMBL" id="JAGGLG010000014">
    <property type="protein sequence ID" value="MBP2018547.1"/>
    <property type="molecule type" value="Genomic_DNA"/>
</dbReference>
<evidence type="ECO:0000259" key="11">
    <source>
        <dbReference type="Pfam" id="PF04234"/>
    </source>
</evidence>
<organism evidence="14 15">
    <name type="scientific">Symbiobacterium terraclitae</name>
    <dbReference type="NCBI Taxonomy" id="557451"/>
    <lineage>
        <taxon>Bacteria</taxon>
        <taxon>Bacillati</taxon>
        <taxon>Bacillota</taxon>
        <taxon>Clostridia</taxon>
        <taxon>Eubacteriales</taxon>
        <taxon>Symbiobacteriaceae</taxon>
        <taxon>Symbiobacterium</taxon>
    </lineage>
</organism>
<evidence type="ECO:0000256" key="8">
    <source>
        <dbReference type="ARBA" id="ARBA00023136"/>
    </source>
</evidence>
<sequence>MKRLVLILAAVAALIVTPGRAGAHAELVGSGPPNGAVLREPPTAVEVRFSEPVTAAFTAIQVRDSAGVRVDAGDGRVDPQDPTRLVAGLRPLGEGLYTISYRVTSLDGHVVQGTLAFSVGTAPPPAEAAGGAGAPGVSLPAGLLHGLTQWLSLLLAGLPAFLLLVWTPVAGVRRLPGSLRLVGDVLSSLLILSGLGELGLYAVQASGEPLSAGLLLNAATGTRTGQLWLVRSALGLLAGSILTYAGRLGGPLTRALALLPGAGLLLTLSLQSHAMATRQWLPVAADFVHLLAAAAWAGGLAGFALTLPSLGPAERRALLDPVIRRFTPVAAAAVLLLAGTGAYGALLHVPGPEAVTTTTYGRTLATKLALLVPVLALGALNMVRRGHGRFGRAVWAELALLVAIVAATGFLTSMPPARAEIRARSGPFSSLVHLQPLALRLKITPARIGMNTPTVEVAEHDGTPISGASVGLRVRERDHDIGLHSVEARETEPGVYVADPIIFGMPGDWEVEVVVLTRAGQEVRYTFVVSVP</sequence>